<proteinExistence type="inferred from homology"/>
<comment type="similarity">
    <text evidence="2 12">Belongs to the FPP/GGPP synthase family.</text>
</comment>
<sequence>MIDDYLNSRTTEINHNLRNYMTLLPDYIPERLKEAMEYSLFAGGKRLRPIFLLEFAKAFGENIERCIPLACAIEMIHTYSLVHDDLPAMDNDDYRRGKLTNHKVYGEDMAILAGDALLNYAFEIMINAGLSLSGQEQIHYLKAVNEITKAAGPSGMIAGQVADIANCNEDGRKETLDFINTYKTGSLLKASILAGPIAQGASQETIDELSQYSEKIGQAFQIVDDILDVIGDQQKIGKKIHSDEKNNKKTYVDLYGIEKSKEIVDGLIQEAFTHLRKCNVDNQNIVDLTNFVCKREY</sequence>
<dbReference type="InterPro" id="IPR053378">
    <property type="entry name" value="Prenyl_diphosphate_synthase"/>
</dbReference>
<evidence type="ECO:0000313" key="13">
    <source>
        <dbReference type="EMBL" id="RBP61793.1"/>
    </source>
</evidence>
<dbReference type="Pfam" id="PF00348">
    <property type="entry name" value="polyprenyl_synt"/>
    <property type="match status" value="1"/>
</dbReference>
<comment type="caution">
    <text evidence="13">The sequence shown here is derived from an EMBL/GenBank/DDBJ whole genome shotgun (WGS) entry which is preliminary data.</text>
</comment>
<evidence type="ECO:0000256" key="4">
    <source>
        <dbReference type="ARBA" id="ARBA00015100"/>
    </source>
</evidence>
<keyword evidence="7" id="KW-0460">Magnesium</keyword>
<dbReference type="SFLD" id="SFLDS00005">
    <property type="entry name" value="Isoprenoid_Synthase_Type_I"/>
    <property type="match status" value="1"/>
</dbReference>
<dbReference type="GO" id="GO:0046872">
    <property type="term" value="F:metal ion binding"/>
    <property type="evidence" value="ECO:0007669"/>
    <property type="project" value="UniProtKB-KW"/>
</dbReference>
<dbReference type="EC" id="2.5.1.10" evidence="3"/>
<evidence type="ECO:0000256" key="10">
    <source>
        <dbReference type="ARBA" id="ARBA00032873"/>
    </source>
</evidence>
<dbReference type="InterPro" id="IPR033749">
    <property type="entry name" value="Polyprenyl_synt_CS"/>
</dbReference>
<dbReference type="PANTHER" id="PTHR43281">
    <property type="entry name" value="FARNESYL DIPHOSPHATE SYNTHASE"/>
    <property type="match status" value="1"/>
</dbReference>
<keyword evidence="8" id="KW-0414">Isoprene biosynthesis</keyword>
<dbReference type="SUPFAM" id="SSF48576">
    <property type="entry name" value="Terpenoid synthases"/>
    <property type="match status" value="1"/>
</dbReference>
<dbReference type="PANTHER" id="PTHR43281:SF1">
    <property type="entry name" value="FARNESYL DIPHOSPHATE SYNTHASE"/>
    <property type="match status" value="1"/>
</dbReference>
<evidence type="ECO:0000256" key="2">
    <source>
        <dbReference type="ARBA" id="ARBA00006706"/>
    </source>
</evidence>
<evidence type="ECO:0000256" key="7">
    <source>
        <dbReference type="ARBA" id="ARBA00022842"/>
    </source>
</evidence>
<comment type="catalytic activity">
    <reaction evidence="11">
        <text>isopentenyl diphosphate + (2E)-geranyl diphosphate = (2E,6E)-farnesyl diphosphate + diphosphate</text>
        <dbReference type="Rhea" id="RHEA:19361"/>
        <dbReference type="ChEBI" id="CHEBI:33019"/>
        <dbReference type="ChEBI" id="CHEBI:58057"/>
        <dbReference type="ChEBI" id="CHEBI:128769"/>
        <dbReference type="ChEBI" id="CHEBI:175763"/>
        <dbReference type="EC" id="2.5.1.10"/>
    </reaction>
</comment>
<evidence type="ECO:0000256" key="1">
    <source>
        <dbReference type="ARBA" id="ARBA00001946"/>
    </source>
</evidence>
<dbReference type="GO" id="GO:0016114">
    <property type="term" value="P:terpenoid biosynthetic process"/>
    <property type="evidence" value="ECO:0007669"/>
    <property type="project" value="UniProtKB-ARBA"/>
</dbReference>
<evidence type="ECO:0000256" key="11">
    <source>
        <dbReference type="ARBA" id="ARBA00049399"/>
    </source>
</evidence>
<dbReference type="NCBIfam" id="NF045485">
    <property type="entry name" value="FPPsyn"/>
    <property type="match status" value="1"/>
</dbReference>
<evidence type="ECO:0000256" key="6">
    <source>
        <dbReference type="ARBA" id="ARBA00022723"/>
    </source>
</evidence>
<organism evidence="13 14">
    <name type="scientific">Alkalibaculum bacchi</name>
    <dbReference type="NCBI Taxonomy" id="645887"/>
    <lineage>
        <taxon>Bacteria</taxon>
        <taxon>Bacillati</taxon>
        <taxon>Bacillota</taxon>
        <taxon>Clostridia</taxon>
        <taxon>Eubacteriales</taxon>
        <taxon>Eubacteriaceae</taxon>
        <taxon>Alkalibaculum</taxon>
    </lineage>
</organism>
<dbReference type="CDD" id="cd00685">
    <property type="entry name" value="Trans_IPPS_HT"/>
    <property type="match status" value="1"/>
</dbReference>
<evidence type="ECO:0000313" key="14">
    <source>
        <dbReference type="Proteomes" id="UP000253490"/>
    </source>
</evidence>
<dbReference type="EMBL" id="QNRX01000013">
    <property type="protein sequence ID" value="RBP61793.1"/>
    <property type="molecule type" value="Genomic_DNA"/>
</dbReference>
<accession>A0A366I2P2</accession>
<reference evidence="13 14" key="1">
    <citation type="submission" date="2018-06" db="EMBL/GenBank/DDBJ databases">
        <title>Genomic Encyclopedia of Type Strains, Phase IV (KMG-IV): sequencing the most valuable type-strain genomes for metagenomic binning, comparative biology and taxonomic classification.</title>
        <authorList>
            <person name="Goeker M."/>
        </authorList>
    </citation>
    <scope>NUCLEOTIDE SEQUENCE [LARGE SCALE GENOMIC DNA]</scope>
    <source>
        <strain evidence="13 14">DSM 22112</strain>
    </source>
</reference>
<dbReference type="Proteomes" id="UP000253490">
    <property type="component" value="Unassembled WGS sequence"/>
</dbReference>
<dbReference type="GO" id="GO:0005737">
    <property type="term" value="C:cytoplasm"/>
    <property type="evidence" value="ECO:0007669"/>
    <property type="project" value="UniProtKB-ARBA"/>
</dbReference>
<dbReference type="FunFam" id="1.10.600.10:FF:000001">
    <property type="entry name" value="Geranylgeranyl diphosphate synthase"/>
    <property type="match status" value="1"/>
</dbReference>
<keyword evidence="6" id="KW-0479">Metal-binding</keyword>
<evidence type="ECO:0000256" key="12">
    <source>
        <dbReference type="RuleBase" id="RU004466"/>
    </source>
</evidence>
<name>A0A366I2P2_9FIRM</name>
<comment type="cofactor">
    <cofactor evidence="1">
        <name>Mg(2+)</name>
        <dbReference type="ChEBI" id="CHEBI:18420"/>
    </cofactor>
</comment>
<evidence type="ECO:0000256" key="9">
    <source>
        <dbReference type="ARBA" id="ARBA00032380"/>
    </source>
</evidence>
<dbReference type="SFLD" id="SFLDG01017">
    <property type="entry name" value="Polyprenyl_Transferase_Like"/>
    <property type="match status" value="1"/>
</dbReference>
<dbReference type="InterPro" id="IPR008949">
    <property type="entry name" value="Isoprenoid_synthase_dom_sf"/>
</dbReference>
<keyword evidence="14" id="KW-1185">Reference proteome</keyword>
<evidence type="ECO:0000256" key="3">
    <source>
        <dbReference type="ARBA" id="ARBA00012439"/>
    </source>
</evidence>
<dbReference type="PROSITE" id="PS00444">
    <property type="entry name" value="POLYPRENYL_SYNTHASE_2"/>
    <property type="match status" value="1"/>
</dbReference>
<dbReference type="InterPro" id="IPR000092">
    <property type="entry name" value="Polyprenyl_synt"/>
</dbReference>
<protein>
    <recommendedName>
        <fullName evidence="4">Farnesyl diphosphate synthase</fullName>
        <ecNumber evidence="3">2.5.1.10</ecNumber>
    </recommendedName>
    <alternativeName>
        <fullName evidence="10">(2E,6E)-farnesyl diphosphate synthase</fullName>
    </alternativeName>
    <alternativeName>
        <fullName evidence="9">Geranyltranstransferase</fullName>
    </alternativeName>
</protein>
<evidence type="ECO:0000256" key="8">
    <source>
        <dbReference type="ARBA" id="ARBA00023229"/>
    </source>
</evidence>
<dbReference type="Gene3D" id="1.10.600.10">
    <property type="entry name" value="Farnesyl Diphosphate Synthase"/>
    <property type="match status" value="1"/>
</dbReference>
<dbReference type="GO" id="GO:0004337">
    <property type="term" value="F:(2E,6E)-farnesyl diphosphate synthase activity"/>
    <property type="evidence" value="ECO:0007669"/>
    <property type="project" value="UniProtKB-EC"/>
</dbReference>
<evidence type="ECO:0000256" key="5">
    <source>
        <dbReference type="ARBA" id="ARBA00022679"/>
    </source>
</evidence>
<dbReference type="AlphaFoldDB" id="A0A366I2P2"/>
<gene>
    <name evidence="13" type="ORF">DES36_1135</name>
</gene>
<dbReference type="PROSITE" id="PS00723">
    <property type="entry name" value="POLYPRENYL_SYNTHASE_1"/>
    <property type="match status" value="1"/>
</dbReference>
<keyword evidence="5 12" id="KW-0808">Transferase</keyword>
<dbReference type="OrthoDB" id="9805316at2"/>
<dbReference type="RefSeq" id="WP_113921070.1">
    <property type="nucleotide sequence ID" value="NZ_CALNCS010000133.1"/>
</dbReference>